<organism evidence="8 9">
    <name type="scientific">Streptosporangium subroseum</name>
    <dbReference type="NCBI Taxonomy" id="106412"/>
    <lineage>
        <taxon>Bacteria</taxon>
        <taxon>Bacillati</taxon>
        <taxon>Actinomycetota</taxon>
        <taxon>Actinomycetes</taxon>
        <taxon>Streptosporangiales</taxon>
        <taxon>Streptosporangiaceae</taxon>
        <taxon>Streptosporangium</taxon>
    </lineage>
</organism>
<evidence type="ECO:0000256" key="6">
    <source>
        <dbReference type="SAM" id="Phobius"/>
    </source>
</evidence>
<feature type="transmembrane region" description="Helical" evidence="6">
    <location>
        <begin position="60"/>
        <end position="79"/>
    </location>
</feature>
<keyword evidence="4 6" id="KW-1133">Transmembrane helix</keyword>
<evidence type="ECO:0000256" key="5">
    <source>
        <dbReference type="ARBA" id="ARBA00023136"/>
    </source>
</evidence>
<dbReference type="PANTHER" id="PTHR36115">
    <property type="entry name" value="PROLINE-RICH ANTIGEN HOMOLOG-RELATED"/>
    <property type="match status" value="1"/>
</dbReference>
<keyword evidence="2" id="KW-1003">Cell membrane</keyword>
<keyword evidence="5 6" id="KW-0472">Membrane</keyword>
<evidence type="ECO:0000313" key="8">
    <source>
        <dbReference type="EMBL" id="SNT62046.1"/>
    </source>
</evidence>
<keyword evidence="3 6" id="KW-0812">Transmembrane</keyword>
<evidence type="ECO:0000256" key="2">
    <source>
        <dbReference type="ARBA" id="ARBA00022475"/>
    </source>
</evidence>
<dbReference type="EMBL" id="FZOD01000087">
    <property type="protein sequence ID" value="SNT62046.1"/>
    <property type="molecule type" value="Genomic_DNA"/>
</dbReference>
<evidence type="ECO:0000256" key="4">
    <source>
        <dbReference type="ARBA" id="ARBA00022989"/>
    </source>
</evidence>
<dbReference type="InterPro" id="IPR051791">
    <property type="entry name" value="Pra-immunoreactive"/>
</dbReference>
<dbReference type="AlphaFoldDB" id="A0A239P4P5"/>
<evidence type="ECO:0000259" key="7">
    <source>
        <dbReference type="Pfam" id="PF06271"/>
    </source>
</evidence>
<dbReference type="InterPro" id="IPR010432">
    <property type="entry name" value="RDD"/>
</dbReference>
<gene>
    <name evidence="8" type="ORF">SAMN05216276_108718</name>
</gene>
<evidence type="ECO:0000256" key="1">
    <source>
        <dbReference type="ARBA" id="ARBA00004651"/>
    </source>
</evidence>
<dbReference type="RefSeq" id="WP_179282559.1">
    <property type="nucleotide sequence ID" value="NZ_FZOD01000087.1"/>
</dbReference>
<dbReference type="Proteomes" id="UP000198282">
    <property type="component" value="Unassembled WGS sequence"/>
</dbReference>
<reference evidence="8 9" key="1">
    <citation type="submission" date="2017-06" db="EMBL/GenBank/DDBJ databases">
        <authorList>
            <person name="Kim H.J."/>
            <person name="Triplett B.A."/>
        </authorList>
    </citation>
    <scope>NUCLEOTIDE SEQUENCE [LARGE SCALE GENOMIC DNA]</scope>
    <source>
        <strain evidence="8 9">CGMCC 4.2132</strain>
    </source>
</reference>
<evidence type="ECO:0000313" key="9">
    <source>
        <dbReference type="Proteomes" id="UP000198282"/>
    </source>
</evidence>
<feature type="transmembrane region" description="Helical" evidence="6">
    <location>
        <begin position="21"/>
        <end position="40"/>
    </location>
</feature>
<name>A0A239P4P5_9ACTN</name>
<keyword evidence="9" id="KW-1185">Reference proteome</keyword>
<accession>A0A239P4P5</accession>
<protein>
    <submittedName>
        <fullName evidence="8">Uncharacterized membrane protein YckC, RDD family</fullName>
    </submittedName>
</protein>
<sequence length="178" mass="19478">MIKPPTLDFPVASPVRRLLASLIDSLVVFAPLTIADIFFTEHFDIVDDSSLVNPWGTAPALWALIGFETIVGVLYFTICHARWGWTLGKLALGIRVISLSSGRPPTYGKAALRGLIYSGAPLLPLIGPLANLVDMVRLCFDKRRQCLHDMFVGTIVIESRRRKAQALVDVAPSAQVNP</sequence>
<comment type="subcellular location">
    <subcellularLocation>
        <location evidence="1">Cell membrane</location>
        <topology evidence="1">Multi-pass membrane protein</topology>
    </subcellularLocation>
</comment>
<dbReference type="Pfam" id="PF06271">
    <property type="entry name" value="RDD"/>
    <property type="match status" value="1"/>
</dbReference>
<feature type="domain" description="RDD" evidence="7">
    <location>
        <begin position="11"/>
        <end position="152"/>
    </location>
</feature>
<evidence type="ECO:0000256" key="3">
    <source>
        <dbReference type="ARBA" id="ARBA00022692"/>
    </source>
</evidence>
<proteinExistence type="predicted"/>
<dbReference type="GO" id="GO:0005886">
    <property type="term" value="C:plasma membrane"/>
    <property type="evidence" value="ECO:0007669"/>
    <property type="project" value="UniProtKB-SubCell"/>
</dbReference>